<dbReference type="InterPro" id="IPR027417">
    <property type="entry name" value="P-loop_NTPase"/>
</dbReference>
<dbReference type="EMBL" id="AQGW01000020">
    <property type="protein sequence ID" value="MBE0383265.1"/>
    <property type="molecule type" value="Genomic_DNA"/>
</dbReference>
<reference evidence="3 4" key="2">
    <citation type="submission" date="2017-11" db="EMBL/GenBank/DDBJ databases">
        <authorList>
            <person name="Han C.G."/>
        </authorList>
    </citation>
    <scope>NUCLEOTIDE SEQUENCE [LARGE SCALE GENOMIC DNA]</scope>
    <source>
        <strain evidence="4">ATCC 43555</strain>
        <strain evidence="3">ATCC43555</strain>
    </source>
</reference>
<accession>A0A2K4X9D9</accession>
<dbReference type="Pfam" id="PF18860">
    <property type="entry name" value="AbiJ_NTD3"/>
    <property type="match status" value="1"/>
</dbReference>
<dbReference type="Proteomes" id="UP000238288">
    <property type="component" value="Chromosome PCAR9a"/>
</dbReference>
<dbReference type="PANTHER" id="PTHR43581">
    <property type="entry name" value="ATP/GTP PHOSPHATASE"/>
    <property type="match status" value="1"/>
</dbReference>
<dbReference type="SMART" id="SM00382">
    <property type="entry name" value="AAA"/>
    <property type="match status" value="1"/>
</dbReference>
<dbReference type="OrthoDB" id="3322489at2"/>
<reference evidence="2 5" key="1">
    <citation type="submission" date="2015-06" db="EMBL/GenBank/DDBJ databases">
        <title>Genome sequence of Pseudoalteromonas carrageenovora.</title>
        <authorList>
            <person name="Xie B.-B."/>
            <person name="Rong J.-C."/>
            <person name="Qin Q.-L."/>
            <person name="Zhang Y.-Z."/>
        </authorList>
    </citation>
    <scope>NUCLEOTIDE SEQUENCE [LARGE SCALE GENOMIC DNA]</scope>
    <source>
        <strain evidence="2 5">IAM 12662</strain>
    </source>
</reference>
<evidence type="ECO:0000313" key="4">
    <source>
        <dbReference type="Proteomes" id="UP000238288"/>
    </source>
</evidence>
<dbReference type="Gene3D" id="3.40.50.300">
    <property type="entry name" value="P-loop containing nucleotide triphosphate hydrolases"/>
    <property type="match status" value="1"/>
</dbReference>
<proteinExistence type="predicted"/>
<dbReference type="Pfam" id="PF13304">
    <property type="entry name" value="AAA_21"/>
    <property type="match status" value="1"/>
</dbReference>
<name>A0A2K4X9D9_PSEVC</name>
<dbReference type="AlphaFoldDB" id="A0A2K4X9D9"/>
<organism evidence="3 4">
    <name type="scientific">Pseudoalteromonas carrageenovora IAM 12662</name>
    <dbReference type="NCBI Taxonomy" id="1314868"/>
    <lineage>
        <taxon>Bacteria</taxon>
        <taxon>Pseudomonadati</taxon>
        <taxon>Pseudomonadota</taxon>
        <taxon>Gammaproteobacteria</taxon>
        <taxon>Alteromonadales</taxon>
        <taxon>Pseudoalteromonadaceae</taxon>
        <taxon>Pseudoalteromonas</taxon>
    </lineage>
</organism>
<dbReference type="GO" id="GO:0016887">
    <property type="term" value="F:ATP hydrolysis activity"/>
    <property type="evidence" value="ECO:0007669"/>
    <property type="project" value="InterPro"/>
</dbReference>
<dbReference type="GO" id="GO:0005524">
    <property type="term" value="F:ATP binding"/>
    <property type="evidence" value="ECO:0007669"/>
    <property type="project" value="InterPro"/>
</dbReference>
<protein>
    <submittedName>
        <fullName evidence="3">EA59 gene protein</fullName>
    </submittedName>
</protein>
<evidence type="ECO:0000313" key="3">
    <source>
        <dbReference type="EMBL" id="SOU40923.1"/>
    </source>
</evidence>
<dbReference type="Proteomes" id="UP000615003">
    <property type="component" value="Unassembled WGS sequence"/>
</dbReference>
<keyword evidence="5" id="KW-1185">Reference proteome</keyword>
<evidence type="ECO:0000259" key="1">
    <source>
        <dbReference type="SMART" id="SM00382"/>
    </source>
</evidence>
<dbReference type="EMBL" id="LT965928">
    <property type="protein sequence ID" value="SOU40923.1"/>
    <property type="molecule type" value="Genomic_DNA"/>
</dbReference>
<dbReference type="GeneID" id="93663580"/>
<evidence type="ECO:0000313" key="5">
    <source>
        <dbReference type="Proteomes" id="UP000615003"/>
    </source>
</evidence>
<dbReference type="InterPro" id="IPR041427">
    <property type="entry name" value="AbiJ-NTD3"/>
</dbReference>
<dbReference type="SUPFAM" id="SSF52540">
    <property type="entry name" value="P-loop containing nucleoside triphosphate hydrolases"/>
    <property type="match status" value="1"/>
</dbReference>
<dbReference type="InterPro" id="IPR051396">
    <property type="entry name" value="Bact_Antivir_Def_Nuclease"/>
</dbReference>
<dbReference type="InterPro" id="IPR003959">
    <property type="entry name" value="ATPase_AAA_core"/>
</dbReference>
<feature type="domain" description="AAA+ ATPase" evidence="1">
    <location>
        <begin position="346"/>
        <end position="570"/>
    </location>
</feature>
<gene>
    <name evidence="3" type="ORF">PCAR9_A30087</name>
    <name evidence="2" type="ORF">PCARR_a1579</name>
</gene>
<dbReference type="RefSeq" id="WP_104642658.1">
    <property type="nucleotide sequence ID" value="NZ_AQGW01000020.1"/>
</dbReference>
<dbReference type="PANTHER" id="PTHR43581:SF2">
    <property type="entry name" value="EXCINUCLEASE ATPASE SUBUNIT"/>
    <property type="match status" value="1"/>
</dbReference>
<dbReference type="InterPro" id="IPR003593">
    <property type="entry name" value="AAA+_ATPase"/>
</dbReference>
<sequence>MNSSIRKIILDLIIATEGSFDFANNRDEGFIPFLNEIWDLKSMPSEDSRFKNAEGDIIQHTINNDDWDYNELFEQRLKLLDGETKFIKFLEVFLLPKYQTSPEQTYYYIEKINGILESEDLTLATISYEGDYPVLELMNKDTLDRPSDVPINKIPFYVVAYPNMRVGRYVNTLEVDNEKPSKYFLLIADNWDDYSHETSFVLVLFNNNQKVDLGLVKIASNKNNYTIQALPSEFFSLGEEFVSLGQDEDYYKNLNKIFEKSLSSVLYSLRDAAFFTEISEEFENTNVFKQSLTRDDEAERIHRTAKPMIYGSDLNNLYSFTYKFCPKYADSCIDVPFNFSTDSLLPKRMIALIGKNGAGKTQLLTTLPLEIAKEKSELLSPHKPIYSKIIAVSYSTFDNFELPKKTSNFNYIYCGLRDEKGDLRSKKGQLQKFHHTWKRITTLGRLEKWKKVISNFLEPELIDLFIKLDPVDSDKLYFDAHGFSKARESLSSGQSIVLYVVSEIVANIRLDSLLLFDEPETHLHPNAISQLMNGIAELINEFESYCVIATHSPIIIQEMFSRDVLVLSRDESVPSVKKIGVESFGENLSVITEEVFGNRSIPKFYETTMKKLVRLYKTYDKVLEILKEDNLPLSLNVRLYLQVLVENNAKN</sequence>
<evidence type="ECO:0000313" key="2">
    <source>
        <dbReference type="EMBL" id="MBE0383265.1"/>
    </source>
</evidence>